<dbReference type="Gene3D" id="1.25.10.10">
    <property type="entry name" value="Leucine-rich Repeat Variant"/>
    <property type="match status" value="2"/>
</dbReference>
<dbReference type="PRINTS" id="PR00121">
    <property type="entry name" value="NAKATPASE"/>
</dbReference>
<evidence type="ECO:0000256" key="7">
    <source>
        <dbReference type="SAM" id="Phobius"/>
    </source>
</evidence>
<dbReference type="InterPro" id="IPR022577">
    <property type="entry name" value="TBCD_C"/>
</dbReference>
<dbReference type="InterPro" id="IPR023298">
    <property type="entry name" value="ATPase_P-typ_TM_dom_sf"/>
</dbReference>
<evidence type="ECO:0000313" key="10">
    <source>
        <dbReference type="Proteomes" id="UP001642484"/>
    </source>
</evidence>
<keyword evidence="10" id="KW-1185">Reference proteome</keyword>
<dbReference type="InterPro" id="IPR058033">
    <property type="entry name" value="ARM_TBCD_2nd"/>
</dbReference>
<feature type="transmembrane region" description="Helical" evidence="7">
    <location>
        <begin position="134"/>
        <end position="156"/>
    </location>
</feature>
<evidence type="ECO:0000256" key="2">
    <source>
        <dbReference type="ARBA" id="ARBA00022692"/>
    </source>
</evidence>
<dbReference type="PROSITE" id="PS00154">
    <property type="entry name" value="ATPASE_E1_E2"/>
    <property type="match status" value="1"/>
</dbReference>
<evidence type="ECO:0000256" key="1">
    <source>
        <dbReference type="ARBA" id="ARBA00004370"/>
    </source>
</evidence>
<organism evidence="9 10">
    <name type="scientific">Durusdinium trenchii</name>
    <dbReference type="NCBI Taxonomy" id="1381693"/>
    <lineage>
        <taxon>Eukaryota</taxon>
        <taxon>Sar</taxon>
        <taxon>Alveolata</taxon>
        <taxon>Dinophyceae</taxon>
        <taxon>Suessiales</taxon>
        <taxon>Symbiodiniaceae</taxon>
        <taxon>Durusdinium</taxon>
    </lineage>
</organism>
<comment type="caution">
    <text evidence="9">The sequence shown here is derived from an EMBL/GenBank/DDBJ whole genome shotgun (WGS) entry which is preliminary data.</text>
</comment>
<feature type="transmembrane region" description="Helical" evidence="7">
    <location>
        <begin position="352"/>
        <end position="373"/>
    </location>
</feature>
<dbReference type="PRINTS" id="PR00119">
    <property type="entry name" value="CATATPASE"/>
</dbReference>
<evidence type="ECO:0000259" key="8">
    <source>
        <dbReference type="SMART" id="SM00831"/>
    </source>
</evidence>
<dbReference type="Gene3D" id="3.40.1110.10">
    <property type="entry name" value="Calcium-transporting ATPase, cytoplasmic domain N"/>
    <property type="match status" value="1"/>
</dbReference>
<dbReference type="Pfam" id="PF25767">
    <property type="entry name" value="ARM_TBCD_2nd"/>
    <property type="match status" value="1"/>
</dbReference>
<evidence type="ECO:0000256" key="3">
    <source>
        <dbReference type="ARBA" id="ARBA00022989"/>
    </source>
</evidence>
<dbReference type="Pfam" id="PF13246">
    <property type="entry name" value="Cation_ATPase"/>
    <property type="match status" value="1"/>
</dbReference>
<evidence type="ECO:0000313" key="9">
    <source>
        <dbReference type="EMBL" id="CAK9078362.1"/>
    </source>
</evidence>
<dbReference type="InterPro" id="IPR008250">
    <property type="entry name" value="ATPase_P-typ_transduc_dom_A_sf"/>
</dbReference>
<dbReference type="InterPro" id="IPR011989">
    <property type="entry name" value="ARM-like"/>
</dbReference>
<dbReference type="PANTHER" id="PTHR12658:SF0">
    <property type="entry name" value="TUBULIN-SPECIFIC CHAPERONE D"/>
    <property type="match status" value="1"/>
</dbReference>
<dbReference type="Pfam" id="PF00690">
    <property type="entry name" value="Cation_ATPase_N"/>
    <property type="match status" value="1"/>
</dbReference>
<dbReference type="Pfam" id="PF00122">
    <property type="entry name" value="E1-E2_ATPase"/>
    <property type="match status" value="1"/>
</dbReference>
<dbReference type="InterPro" id="IPR036412">
    <property type="entry name" value="HAD-like_sf"/>
</dbReference>
<dbReference type="SMART" id="SM00831">
    <property type="entry name" value="Cation_ATPase_N"/>
    <property type="match status" value="1"/>
</dbReference>
<dbReference type="EMBL" id="CAXAMN010023550">
    <property type="protein sequence ID" value="CAK9078362.1"/>
    <property type="molecule type" value="Genomic_DNA"/>
</dbReference>
<dbReference type="SUPFAM" id="SSF81665">
    <property type="entry name" value="Calcium ATPase, transmembrane domain M"/>
    <property type="match status" value="1"/>
</dbReference>
<dbReference type="InterPro" id="IPR023299">
    <property type="entry name" value="ATPase_P-typ_cyto_dom_N"/>
</dbReference>
<dbReference type="Gene3D" id="2.70.150.10">
    <property type="entry name" value="Calcium-transporting ATPase, cytoplasmic transduction domain A"/>
    <property type="match status" value="1"/>
</dbReference>
<dbReference type="InterPro" id="IPR016024">
    <property type="entry name" value="ARM-type_fold"/>
</dbReference>
<evidence type="ECO:0000256" key="5">
    <source>
        <dbReference type="ARBA" id="ARBA00023186"/>
    </source>
</evidence>
<dbReference type="Gene3D" id="3.40.50.1000">
    <property type="entry name" value="HAD superfamily/HAD-like"/>
    <property type="match status" value="1"/>
</dbReference>
<accession>A0ABP0PST3</accession>
<dbReference type="InterPro" id="IPR018303">
    <property type="entry name" value="ATPase_P-typ_P_site"/>
</dbReference>
<dbReference type="SUPFAM" id="SSF81660">
    <property type="entry name" value="Metal cation-transporting ATPase, ATP-binding domain N"/>
    <property type="match status" value="1"/>
</dbReference>
<feature type="transmembrane region" description="Helical" evidence="7">
    <location>
        <begin position="184"/>
        <end position="203"/>
    </location>
</feature>
<dbReference type="Pfam" id="PF12612">
    <property type="entry name" value="TFCD_C"/>
    <property type="match status" value="1"/>
</dbReference>
<dbReference type="Proteomes" id="UP001642484">
    <property type="component" value="Unassembled WGS sequence"/>
</dbReference>
<dbReference type="InterPro" id="IPR023214">
    <property type="entry name" value="HAD_sf"/>
</dbReference>
<proteinExistence type="predicted"/>
<dbReference type="SUPFAM" id="SSF81653">
    <property type="entry name" value="Calcium ATPase, transduction domain A"/>
    <property type="match status" value="1"/>
</dbReference>
<dbReference type="Pfam" id="PF23579">
    <property type="entry name" value="ARM_TBCD"/>
    <property type="match status" value="1"/>
</dbReference>
<gene>
    <name evidence="9" type="ORF">CCMP2556_LOCUS38623</name>
</gene>
<name>A0ABP0PST3_9DINO</name>
<feature type="region of interest" description="Disordered" evidence="6">
    <location>
        <begin position="275"/>
        <end position="296"/>
    </location>
</feature>
<comment type="subcellular location">
    <subcellularLocation>
        <location evidence="1">Membrane</location>
    </subcellularLocation>
</comment>
<dbReference type="Gene3D" id="1.20.1110.10">
    <property type="entry name" value="Calcium-transporting ATPase, transmembrane domain"/>
    <property type="match status" value="1"/>
</dbReference>
<evidence type="ECO:0000256" key="6">
    <source>
        <dbReference type="SAM" id="MobiDB-lite"/>
    </source>
</evidence>
<reference evidence="9 10" key="1">
    <citation type="submission" date="2024-02" db="EMBL/GenBank/DDBJ databases">
        <authorList>
            <person name="Chen Y."/>
            <person name="Shah S."/>
            <person name="Dougan E. K."/>
            <person name="Thang M."/>
            <person name="Chan C."/>
        </authorList>
    </citation>
    <scope>NUCLEOTIDE SEQUENCE [LARGE SCALE GENOMIC DNA]</scope>
</reference>
<protein>
    <recommendedName>
        <fullName evidence="8">Cation-transporting P-type ATPase N-terminal domain-containing protein</fullName>
    </recommendedName>
</protein>
<sequence length="1962" mass="214593">MELSHRELLITKPGATGKIAPAPSAGAGFARSESHLSSSSAIIIEAEACRQRYKRLHPKDCADDEKDYKTLVHTLTQERLSAIFKTKMGEGACKTGLCGLKEEQARVYFNVYGKNEITPPKRENIWIKLLRQTFLGIFNILLWSCVVAEVALIVIFSGSSPGAEVTHLNATQKEAQPAEEGPDYVTPIILSAVIVMAALLQWYSELKAESQMEAMQKLQAASKVPTVRMDHGRRVDLELDPVNLVPGDIIFLQAGDRIPADVRILHCTDGTEVDNSALTGESMPEPRHNKTEPVTCPPPEARNLAFFGTTVLKGNATCLIHATGDATFLGKIAQGIKSSRVKSTLEIQIEHFVHIIAVVAICVGLLSLLANLLSPVKRGPAEILQSSAAALFAQVPEGLLPTVTISLMIASDQMASRNVIVRKIDAVETLGCVSVFCSDKTGTLTTGEMAVQDLVVQSPGATFGLEVHNRDRDSSLFKSQPALEEISMCGVLNNGAEFKVEGKEERWTGSPTEVAILRACAEVQGGPSPTASLKQKSENFKCFEIPFNSENKWMLTIHGDQNNGYFAILKGAPERVMKYTTLQSDPSIVGKVEQQLQDLMGQGRRVLCIAKRSLEQNEIPMGAKFEGTNDKDCNFPMKDFKFVGLYGIEDPPKKGVAEAVVDAQKAGVKVVMVTGDHPDTARAIASRINILGSTVETPSHEAEQLQGATEFSVITGARQPRMRWEGEEIVANKKDFFNEIEEVREALKKAVDLDVPMKTCKENCERIGQIWSQYQEQPALLDPFLEEMVEPLMSTVARAAHQRQVDSVRLHLISSLLYLLTTVRGYKTVVRLFPHEAADLEVCLEAAEEEASKERLETWATLYCFTLWLGMVLLTPFDLVSIDSGHESNASLSSRILTFGLKGLRSTSRTRDASAWMLAKFFGRPDVSSTGALQSFVAWTKELWAEETCTGAAFARSGALQAWNQTLKLAPRTVMSGLWSQVLRLVLDGPSGRQDDDFGSSNLRKLRVAVACRAALVVLPVRLAPWRYARGQRSLLVNFARATGAVASQAAGVSTAVAEEEEDEEDAPEEVEEVVELLLTSLSNKDTVVRWAAAKGVGRVTNRLSRDFGDQVLESLLERCFSFRETDKAWHGGCLALAELTRRGLLLPERLPTVIPLVCQALHFEQVSGNYTLGQHVRDAACYVCWAFARAYAPDVLQPFVVDLASALIQVAVFDREINCRRAAAAAVQENVGRQGTFPHGIDVVTIADYWTLSVRRMAYLEVAPQIAGLGSGGYRKALIEHLVEKKLPHQDMQIRLLSAQALAKLADTASEETLELLNSHVLPRLLARCHDAQSTVQAKHGAVEGAAELVQVMQERVSAENQQQIRNLVPALEKARAYRGRGGEVIRQAACRLLGTIAGTSWSFKEATAQRYLQTLEECSRHTTDAIQVAASEAFQVLAEKRLSEELMMKSVESYLQGLRKPNETIAARRGYVLCLGALPRTSAARCAGPAWRLQVLEALTKEALNQDLPGGKEQEDPTTRQYAVLALGCLCIGASLSSDEVAVLLRALQGTMKDYATDRRGDVGSWVREIAMEVSVALLEQQRVTDGAPELPDTSTSTQLMALVLQQAVEKIDRLRERAFGLLRRLCTAPDGAVGLRDAYRRVLHGEAYDAAATAGRGAAAGGAAARAAAAWPPAELKVIGECVAQSIEATPMAEPTQADLQQDRSSAVFEALAPLAALDAYRPAILKGIVVSVGGITEHTAKAPFSQMVWSVRTAFVEIGDAIDAKRALLKQLNSGTLTRQDLGAELLKLYDSVSIRDSDPEAKRLLAPLMNTVGVLLAQERTRLESAYDCLMEFLFGAMKTTRIQCPTSKAVFVGLLRWPSVRRESLLMLLQFLGFSFPTVRQATAQALYIFFLEEGDLELPAASNVEVGRCSHTGRGWDSFCVGSDVWYNSTIRACVFFYIFSCDVWKGFSFEDGEG</sequence>
<dbReference type="PANTHER" id="PTHR12658">
    <property type="entry name" value="BETA-TUBULIN COFACTOR D"/>
    <property type="match status" value="1"/>
</dbReference>
<keyword evidence="3 7" id="KW-1133">Transmembrane helix</keyword>
<keyword evidence="2 7" id="KW-0812">Transmembrane</keyword>
<dbReference type="SUPFAM" id="SSF56784">
    <property type="entry name" value="HAD-like"/>
    <property type="match status" value="1"/>
</dbReference>
<evidence type="ECO:0000256" key="4">
    <source>
        <dbReference type="ARBA" id="ARBA00023136"/>
    </source>
</evidence>
<keyword evidence="5" id="KW-0143">Chaperone</keyword>
<dbReference type="InterPro" id="IPR059000">
    <property type="entry name" value="ATPase_P-type_domA"/>
</dbReference>
<keyword evidence="4 7" id="KW-0472">Membrane</keyword>
<dbReference type="InterPro" id="IPR033162">
    <property type="entry name" value="TBCD"/>
</dbReference>
<feature type="domain" description="Cation-transporting P-type ATPase N-terminal" evidence="8">
    <location>
        <begin position="71"/>
        <end position="154"/>
    </location>
</feature>
<dbReference type="SUPFAM" id="SSF48371">
    <property type="entry name" value="ARM repeat"/>
    <property type="match status" value="1"/>
</dbReference>
<dbReference type="InterPro" id="IPR004014">
    <property type="entry name" value="ATPase_P-typ_cation-transptr_N"/>
</dbReference>